<evidence type="ECO:0000313" key="3">
    <source>
        <dbReference type="Proteomes" id="UP001589788"/>
    </source>
</evidence>
<proteinExistence type="predicted"/>
<feature type="region of interest" description="Disordered" evidence="1">
    <location>
        <begin position="336"/>
        <end position="356"/>
    </location>
</feature>
<evidence type="ECO:0000313" key="2">
    <source>
        <dbReference type="EMBL" id="MFC0081623.1"/>
    </source>
</evidence>
<keyword evidence="3" id="KW-1185">Reference proteome</keyword>
<dbReference type="Proteomes" id="UP001589788">
    <property type="component" value="Unassembled WGS sequence"/>
</dbReference>
<comment type="caution">
    <text evidence="2">The sequence shown here is derived from an EMBL/GenBank/DDBJ whole genome shotgun (WGS) entry which is preliminary data.</text>
</comment>
<evidence type="ECO:0000256" key="1">
    <source>
        <dbReference type="SAM" id="MobiDB-lite"/>
    </source>
</evidence>
<dbReference type="EMBL" id="JBHLYQ010000039">
    <property type="protein sequence ID" value="MFC0081623.1"/>
    <property type="molecule type" value="Genomic_DNA"/>
</dbReference>
<feature type="region of interest" description="Disordered" evidence="1">
    <location>
        <begin position="282"/>
        <end position="302"/>
    </location>
</feature>
<organism evidence="2 3">
    <name type="scientific">Aciditerrimonas ferrireducens</name>
    <dbReference type="NCBI Taxonomy" id="667306"/>
    <lineage>
        <taxon>Bacteria</taxon>
        <taxon>Bacillati</taxon>
        <taxon>Actinomycetota</taxon>
        <taxon>Acidimicrobiia</taxon>
        <taxon>Acidimicrobiales</taxon>
        <taxon>Acidimicrobiaceae</taxon>
        <taxon>Aciditerrimonas</taxon>
    </lineage>
</organism>
<protein>
    <submittedName>
        <fullName evidence="2">Uncharacterized protein</fullName>
    </submittedName>
</protein>
<reference evidence="2 3" key="1">
    <citation type="submission" date="2024-09" db="EMBL/GenBank/DDBJ databases">
        <authorList>
            <person name="Sun Q."/>
            <person name="Mori K."/>
        </authorList>
    </citation>
    <scope>NUCLEOTIDE SEQUENCE [LARGE SCALE GENOMIC DNA]</scope>
    <source>
        <strain evidence="2 3">JCM 15389</strain>
    </source>
</reference>
<gene>
    <name evidence="2" type="ORF">ACFFRE_05615</name>
</gene>
<feature type="non-terminal residue" evidence="2">
    <location>
        <position position="1"/>
    </location>
</feature>
<accession>A0ABV6C1R0</accession>
<sequence length="442" mass="39039">QGGVPTLQLLLAAGGAGGGGGGGSSWAATGTISCGPGCAVTMGTSALAPGPGGGRSVTAGCLLLCDDQVPGVAGQPGGLSLQWGYTAPGPPSSNAACAPAVVPLPGTVEGTEVVDLAGASGSAGGLPAAGSGTSGGPGGQGAVLDLTVQGKGLSLVAVVGCNGAGPVGGPGFFPGASSGGQQAVCTASASGSVSCTVDGQGGGGGGASALCVLGQGQGPSSCTPTNPALAFCPLSLSGPPAETCLLAVAGGGGGGGAASVETTNGLVGSACSALVAGNGGLPSGATSTPSGTPAVADGGSAAGSLGAGQSGAGGGGTASQALGGYPEAFGSSGSPFGYATPSSPGNGSWAPATGDPAAGGGGGGGYNTGVGGTATSACGGGGGSSAFVAPSRSGILLAVTSGGTNPGTGYVQVGGLGSRLIAELPAGDDPSVTVGSTFSATG</sequence>
<name>A0ABV6C1R0_9ACTN</name>